<dbReference type="GO" id="GO:0005737">
    <property type="term" value="C:cytoplasm"/>
    <property type="evidence" value="ECO:0007669"/>
    <property type="project" value="UniProtKB-SubCell"/>
</dbReference>
<organism evidence="9 10">
    <name type="scientific">Ferroglobus placidus (strain DSM 10642 / AEDII12DO)</name>
    <dbReference type="NCBI Taxonomy" id="589924"/>
    <lineage>
        <taxon>Archaea</taxon>
        <taxon>Methanobacteriati</taxon>
        <taxon>Methanobacteriota</taxon>
        <taxon>Archaeoglobi</taxon>
        <taxon>Archaeoglobales</taxon>
        <taxon>Archaeoglobaceae</taxon>
        <taxon>Ferroglobus</taxon>
    </lineage>
</organism>
<dbReference type="SUPFAM" id="SSF63393">
    <property type="entry name" value="RNA polymerase subunits"/>
    <property type="match status" value="1"/>
</dbReference>
<evidence type="ECO:0000256" key="5">
    <source>
        <dbReference type="ARBA" id="ARBA00022723"/>
    </source>
</evidence>
<keyword evidence="1 8" id="KW-0240">DNA-directed RNA polymerase</keyword>
<dbReference type="Proteomes" id="UP000002613">
    <property type="component" value="Chromosome"/>
</dbReference>
<dbReference type="InterPro" id="IPR006591">
    <property type="entry name" value="RNAP_P/RPABC4"/>
</dbReference>
<dbReference type="HOGENOM" id="CLU_179456_2_1_2"/>
<dbReference type="GeneID" id="8777802"/>
<evidence type="ECO:0000256" key="4">
    <source>
        <dbReference type="ARBA" id="ARBA00022695"/>
    </source>
</evidence>
<dbReference type="KEGG" id="fpl:Ferp_0305"/>
<dbReference type="SMART" id="SM00659">
    <property type="entry name" value="RPOLCX"/>
    <property type="match status" value="1"/>
</dbReference>
<dbReference type="PaxDb" id="589924-Ferp_0305"/>
<keyword evidence="6 8" id="KW-0862">Zinc</keyword>
<evidence type="ECO:0000256" key="8">
    <source>
        <dbReference type="HAMAP-Rule" id="MF_00615"/>
    </source>
</evidence>
<accession>D3S2F5</accession>
<dbReference type="AlphaFoldDB" id="D3S2F5"/>
<dbReference type="InterPro" id="IPR023464">
    <property type="entry name" value="Rpo12"/>
</dbReference>
<evidence type="ECO:0000256" key="2">
    <source>
        <dbReference type="ARBA" id="ARBA00022490"/>
    </source>
</evidence>
<dbReference type="GO" id="GO:0000428">
    <property type="term" value="C:DNA-directed RNA polymerase complex"/>
    <property type="evidence" value="ECO:0007669"/>
    <property type="project" value="UniProtKB-KW"/>
</dbReference>
<dbReference type="EC" id="2.7.7.6" evidence="8"/>
<dbReference type="RefSeq" id="WP_012964832.1">
    <property type="nucleotide sequence ID" value="NC_013849.1"/>
</dbReference>
<keyword evidence="5 8" id="KW-0479">Metal-binding</keyword>
<dbReference type="Pfam" id="PF03604">
    <property type="entry name" value="Zn_ribbon_RPAB4"/>
    <property type="match status" value="1"/>
</dbReference>
<evidence type="ECO:0000256" key="3">
    <source>
        <dbReference type="ARBA" id="ARBA00022679"/>
    </source>
</evidence>
<evidence type="ECO:0000313" key="9">
    <source>
        <dbReference type="EMBL" id="ADC64485.1"/>
    </source>
</evidence>
<sequence>MSLYICVFCKSEVDVDLVRNRIQCPKCGSRIVMKPRPPAMKKRVKAI</sequence>
<comment type="subcellular location">
    <subcellularLocation>
        <location evidence="8">Cytoplasm</location>
    </subcellularLocation>
</comment>
<dbReference type="GO" id="GO:0006351">
    <property type="term" value="P:DNA-templated transcription"/>
    <property type="evidence" value="ECO:0007669"/>
    <property type="project" value="UniProtKB-UniRule"/>
</dbReference>
<protein>
    <recommendedName>
        <fullName evidence="8">DNA-directed RNA polymerase subunit Rpo12</fullName>
        <ecNumber evidence="8">2.7.7.6</ecNumber>
    </recommendedName>
    <alternativeName>
        <fullName evidence="8">DNA-directed RNA polymerase subunit P</fullName>
    </alternativeName>
</protein>
<dbReference type="STRING" id="589924.Ferp_0305"/>
<keyword evidence="7 8" id="KW-0804">Transcription</keyword>
<gene>
    <name evidence="8" type="primary">rpo12</name>
    <name evidence="8" type="synonym">rpoP</name>
    <name evidence="9" type="ordered locus">Ferp_0305</name>
</gene>
<dbReference type="Gene3D" id="2.20.28.30">
    <property type="entry name" value="RNA polymerase ii, chain L"/>
    <property type="match status" value="1"/>
</dbReference>
<keyword evidence="4 8" id="KW-0548">Nucleotidyltransferase</keyword>
<dbReference type="InterPro" id="IPR029040">
    <property type="entry name" value="RPABC4/Spt4"/>
</dbReference>
<comment type="similarity">
    <text evidence="8">Belongs to the archaeal Rpo12/eukaryotic RPC10 RNA polymerase subunit family.</text>
</comment>
<comment type="subunit">
    <text evidence="8">Part of the RNA polymerase complex.</text>
</comment>
<feature type="binding site" evidence="8">
    <location>
        <position position="27"/>
    </location>
    <ligand>
        <name>Zn(2+)</name>
        <dbReference type="ChEBI" id="CHEBI:29105"/>
    </ligand>
</feature>
<keyword evidence="2 8" id="KW-0963">Cytoplasm</keyword>
<dbReference type="GO" id="GO:0003899">
    <property type="term" value="F:DNA-directed RNA polymerase activity"/>
    <property type="evidence" value="ECO:0007669"/>
    <property type="project" value="UniProtKB-UniRule"/>
</dbReference>
<keyword evidence="3 8" id="KW-0808">Transferase</keyword>
<keyword evidence="10" id="KW-1185">Reference proteome</keyword>
<comment type="function">
    <text evidence="8">DNA-dependent RNA polymerase (RNAP) catalyzes the transcription of DNA into RNA using the four ribonucleoside triphosphates as substrates.</text>
</comment>
<evidence type="ECO:0000313" key="10">
    <source>
        <dbReference type="Proteomes" id="UP000002613"/>
    </source>
</evidence>
<reference evidence="9 10" key="2">
    <citation type="journal article" date="2011" name="Stand. Genomic Sci.">
        <title>Complete genome sequence of Ferroglobus placidus AEDII12DO.</title>
        <authorList>
            <person name="Anderson I."/>
            <person name="Risso C."/>
            <person name="Holmes D."/>
            <person name="Lucas S."/>
            <person name="Copeland A."/>
            <person name="Lapidus A."/>
            <person name="Cheng J.F."/>
            <person name="Bruce D."/>
            <person name="Goodwin L."/>
            <person name="Pitluck S."/>
            <person name="Saunders E."/>
            <person name="Brettin T."/>
            <person name="Detter J.C."/>
            <person name="Han C."/>
            <person name="Tapia R."/>
            <person name="Larimer F."/>
            <person name="Land M."/>
            <person name="Hauser L."/>
            <person name="Woyke T."/>
            <person name="Lovley D."/>
            <person name="Kyrpides N."/>
            <person name="Ivanova N."/>
        </authorList>
    </citation>
    <scope>NUCLEOTIDE SEQUENCE [LARGE SCALE GENOMIC DNA]</scope>
    <source>
        <strain evidence="10">DSM 10642 / AEDII12DO</strain>
    </source>
</reference>
<proteinExistence type="inferred from homology"/>
<dbReference type="EMBL" id="CP001899">
    <property type="protein sequence ID" value="ADC64485.1"/>
    <property type="molecule type" value="Genomic_DNA"/>
</dbReference>
<evidence type="ECO:0000256" key="1">
    <source>
        <dbReference type="ARBA" id="ARBA00022478"/>
    </source>
</evidence>
<feature type="binding site" evidence="8">
    <location>
        <position position="9"/>
    </location>
    <ligand>
        <name>Zn(2+)</name>
        <dbReference type="ChEBI" id="CHEBI:29105"/>
    </ligand>
</feature>
<comment type="cofactor">
    <cofactor evidence="8">
        <name>Zn(2+)</name>
        <dbReference type="ChEBI" id="CHEBI:29105"/>
    </cofactor>
    <text evidence="8">Binds 1 zinc ion.</text>
</comment>
<dbReference type="eggNOG" id="arCOG04341">
    <property type="taxonomic scope" value="Archaea"/>
</dbReference>
<reference evidence="10" key="1">
    <citation type="submission" date="2010-02" db="EMBL/GenBank/DDBJ databases">
        <title>Complete sequence of Ferroglobus placidus DSM 10642.</title>
        <authorList>
            <consortium name="US DOE Joint Genome Institute"/>
            <person name="Lucas S."/>
            <person name="Copeland A."/>
            <person name="Lapidus A."/>
            <person name="Cheng J.-F."/>
            <person name="Bruce D."/>
            <person name="Goodwin L."/>
            <person name="Pitluck S."/>
            <person name="Saunders E."/>
            <person name="Brettin T."/>
            <person name="Detter J.C."/>
            <person name="Han C."/>
            <person name="Tapia R."/>
            <person name="Larimer F."/>
            <person name="Land M."/>
            <person name="Hauser L."/>
            <person name="Kyrpides N."/>
            <person name="Ivanova N."/>
            <person name="Holmes D."/>
            <person name="Lovley D."/>
            <person name="Kyrpides N."/>
            <person name="Anderson I.J."/>
            <person name="Woyke T."/>
        </authorList>
    </citation>
    <scope>NUCLEOTIDE SEQUENCE [LARGE SCALE GENOMIC DNA]</scope>
    <source>
        <strain evidence="10">DSM 10642 / AEDII12DO</strain>
    </source>
</reference>
<comment type="catalytic activity">
    <reaction evidence="8">
        <text>RNA(n) + a ribonucleoside 5'-triphosphate = RNA(n+1) + diphosphate</text>
        <dbReference type="Rhea" id="RHEA:21248"/>
        <dbReference type="Rhea" id="RHEA-COMP:14527"/>
        <dbReference type="Rhea" id="RHEA-COMP:17342"/>
        <dbReference type="ChEBI" id="CHEBI:33019"/>
        <dbReference type="ChEBI" id="CHEBI:61557"/>
        <dbReference type="ChEBI" id="CHEBI:140395"/>
        <dbReference type="EC" id="2.7.7.6"/>
    </reaction>
</comment>
<evidence type="ECO:0000256" key="6">
    <source>
        <dbReference type="ARBA" id="ARBA00022833"/>
    </source>
</evidence>
<name>D3S2F5_FERPA</name>
<dbReference type="GO" id="GO:0008270">
    <property type="term" value="F:zinc ion binding"/>
    <property type="evidence" value="ECO:0007669"/>
    <property type="project" value="UniProtKB-UniRule"/>
</dbReference>
<evidence type="ECO:0000256" key="7">
    <source>
        <dbReference type="ARBA" id="ARBA00023163"/>
    </source>
</evidence>
<dbReference type="HAMAP" id="MF_00615">
    <property type="entry name" value="RNApol_arch_Rpo12"/>
    <property type="match status" value="1"/>
</dbReference>
<feature type="binding site" evidence="8">
    <location>
        <position position="24"/>
    </location>
    <ligand>
        <name>Zn(2+)</name>
        <dbReference type="ChEBI" id="CHEBI:29105"/>
    </ligand>
</feature>
<dbReference type="GO" id="GO:0003677">
    <property type="term" value="F:DNA binding"/>
    <property type="evidence" value="ECO:0007669"/>
    <property type="project" value="InterPro"/>
</dbReference>